<reference evidence="4 5" key="1">
    <citation type="submission" date="2024-01" db="EMBL/GenBank/DDBJ databases">
        <title>A draft genome for the cacao thread blight pathogen Marasmiellus scandens.</title>
        <authorList>
            <person name="Baruah I.K."/>
            <person name="Leung J."/>
            <person name="Bukari Y."/>
            <person name="Amoako-Attah I."/>
            <person name="Meinhardt L.W."/>
            <person name="Bailey B.A."/>
            <person name="Cohen S.P."/>
        </authorList>
    </citation>
    <scope>NUCLEOTIDE SEQUENCE [LARGE SCALE GENOMIC DNA]</scope>
    <source>
        <strain evidence="4 5">GH-19</strain>
    </source>
</reference>
<evidence type="ECO:0000313" key="5">
    <source>
        <dbReference type="Proteomes" id="UP001498398"/>
    </source>
</evidence>
<dbReference type="EC" id="1.3.1.33" evidence="4"/>
<comment type="caution">
    <text evidence="4">The sequence shown here is derived from an EMBL/GenBank/DDBJ whole genome shotgun (WGS) entry which is preliminary data.</text>
</comment>
<dbReference type="InterPro" id="IPR036291">
    <property type="entry name" value="NAD(P)-bd_dom_sf"/>
</dbReference>
<name>A0ABR1JTT1_9AGAR</name>
<dbReference type="SUPFAM" id="SSF51735">
    <property type="entry name" value="NAD(P)-binding Rossmann-fold domains"/>
    <property type="match status" value="1"/>
</dbReference>
<dbReference type="Proteomes" id="UP001498398">
    <property type="component" value="Unassembled WGS sequence"/>
</dbReference>
<comment type="similarity">
    <text evidence="1">Belongs to the short-chain dehydrogenases/reductases (SDR) family.</text>
</comment>
<keyword evidence="2" id="KW-0521">NADP</keyword>
<dbReference type="Gene3D" id="3.40.50.720">
    <property type="entry name" value="NAD(P)-binding Rossmann-like Domain"/>
    <property type="match status" value="1"/>
</dbReference>
<dbReference type="PANTHER" id="PTHR24320">
    <property type="entry name" value="RETINOL DEHYDROGENASE"/>
    <property type="match status" value="1"/>
</dbReference>
<dbReference type="PRINTS" id="PR00081">
    <property type="entry name" value="GDHRDH"/>
</dbReference>
<evidence type="ECO:0000256" key="1">
    <source>
        <dbReference type="ARBA" id="ARBA00006484"/>
    </source>
</evidence>
<keyword evidence="3 4" id="KW-0560">Oxidoreductase</keyword>
<dbReference type="PANTHER" id="PTHR24320:SF282">
    <property type="entry name" value="WW DOMAIN-CONTAINING OXIDOREDUCTASE"/>
    <property type="match status" value="1"/>
</dbReference>
<dbReference type="EMBL" id="JBANRG010000005">
    <property type="protein sequence ID" value="KAK7466068.1"/>
    <property type="molecule type" value="Genomic_DNA"/>
</dbReference>
<dbReference type="GO" id="GO:0016630">
    <property type="term" value="F:protochlorophyllide reductase activity"/>
    <property type="evidence" value="ECO:0007669"/>
    <property type="project" value="UniProtKB-EC"/>
</dbReference>
<accession>A0ABR1JTT1</accession>
<dbReference type="InterPro" id="IPR002347">
    <property type="entry name" value="SDR_fam"/>
</dbReference>
<protein>
    <submittedName>
        <fullName evidence="4">Short-chain alcohol dehydrogenase</fullName>
        <ecNumber evidence="4">1.3.1.33</ecNumber>
    </submittedName>
</protein>
<sequence>MGGLMSTWQMVFPPKAQWSTSKIPELADKIAIVTGGNSGIGKETVKALLEHNAKVYLAARNKRKAELAIEELRRQTGKEAIFLELNLADLRSVKAAAEEFLRNEKELHILFNNGGTMLPHPKDELTAQGYDLQFGTNVLGHFYLTKLLLPILTSTALQCSDEKTRVVNTSSLAHIGFPKLEFESFKGNSDLRGRIASNLYAQSKFGNIVFSNELARRFDEQGIVSTSVHPGNLTTALKDDPPLLLLLFRWILHPADMGALTQLWAGTSPEGRNLNGQYLIPWARIGKASPPAEDPALGKKLWEYMDSEVQSFENDCMNDERVSSTT</sequence>
<organism evidence="4 5">
    <name type="scientific">Marasmiellus scandens</name>
    <dbReference type="NCBI Taxonomy" id="2682957"/>
    <lineage>
        <taxon>Eukaryota</taxon>
        <taxon>Fungi</taxon>
        <taxon>Dikarya</taxon>
        <taxon>Basidiomycota</taxon>
        <taxon>Agaricomycotina</taxon>
        <taxon>Agaricomycetes</taxon>
        <taxon>Agaricomycetidae</taxon>
        <taxon>Agaricales</taxon>
        <taxon>Marasmiineae</taxon>
        <taxon>Omphalotaceae</taxon>
        <taxon>Marasmiellus</taxon>
    </lineage>
</organism>
<dbReference type="Pfam" id="PF00106">
    <property type="entry name" value="adh_short"/>
    <property type="match status" value="1"/>
</dbReference>
<proteinExistence type="inferred from homology"/>
<gene>
    <name evidence="4" type="primary">RDH1_2</name>
    <name evidence="4" type="ORF">VKT23_004792</name>
</gene>
<keyword evidence="5" id="KW-1185">Reference proteome</keyword>
<evidence type="ECO:0000256" key="3">
    <source>
        <dbReference type="ARBA" id="ARBA00023002"/>
    </source>
</evidence>
<evidence type="ECO:0000313" key="4">
    <source>
        <dbReference type="EMBL" id="KAK7466068.1"/>
    </source>
</evidence>
<evidence type="ECO:0000256" key="2">
    <source>
        <dbReference type="ARBA" id="ARBA00022857"/>
    </source>
</evidence>